<dbReference type="RefSeq" id="WP_261693575.1">
    <property type="nucleotide sequence ID" value="NZ_CP104694.1"/>
</dbReference>
<name>A0ABY6B953_9GAMM</name>
<dbReference type="Proteomes" id="UP001064632">
    <property type="component" value="Chromosome"/>
</dbReference>
<gene>
    <name evidence="1" type="ORF">N4264_17790</name>
</gene>
<protein>
    <submittedName>
        <fullName evidence="1">Uncharacterized protein</fullName>
    </submittedName>
</protein>
<organism evidence="1 2">
    <name type="scientific">Tahibacter amnicola</name>
    <dbReference type="NCBI Taxonomy" id="2976241"/>
    <lineage>
        <taxon>Bacteria</taxon>
        <taxon>Pseudomonadati</taxon>
        <taxon>Pseudomonadota</taxon>
        <taxon>Gammaproteobacteria</taxon>
        <taxon>Lysobacterales</taxon>
        <taxon>Rhodanobacteraceae</taxon>
        <taxon>Tahibacter</taxon>
    </lineage>
</organism>
<proteinExistence type="predicted"/>
<keyword evidence="2" id="KW-1185">Reference proteome</keyword>
<reference evidence="1" key="1">
    <citation type="submission" date="2022-09" db="EMBL/GenBank/DDBJ databases">
        <title>Tahibacter sp. nov., isolated from a fresh water.</title>
        <authorList>
            <person name="Baek J.H."/>
            <person name="Lee J.K."/>
            <person name="Kim J.M."/>
            <person name="Jeon C.O."/>
        </authorList>
    </citation>
    <scope>NUCLEOTIDE SEQUENCE</scope>
    <source>
        <strain evidence="1">W38</strain>
    </source>
</reference>
<dbReference type="EMBL" id="CP104694">
    <property type="protein sequence ID" value="UXI66591.1"/>
    <property type="molecule type" value="Genomic_DNA"/>
</dbReference>
<evidence type="ECO:0000313" key="1">
    <source>
        <dbReference type="EMBL" id="UXI66591.1"/>
    </source>
</evidence>
<evidence type="ECO:0000313" key="2">
    <source>
        <dbReference type="Proteomes" id="UP001064632"/>
    </source>
</evidence>
<sequence length="95" mass="10194">MNKFRDDDGPTYDMEDVIAAAYAGTCFIVPRAPGAARKEREKSEAGVRALSGLVRCVTAGKNPLPPDLKRDVDALLAALTKHVEACAKVERGSLH</sequence>
<accession>A0ABY6B953</accession>